<organism evidence="2">
    <name type="scientific">human gut metagenome</name>
    <dbReference type="NCBI Taxonomy" id="408170"/>
    <lineage>
        <taxon>unclassified sequences</taxon>
        <taxon>metagenomes</taxon>
        <taxon>organismal metagenomes</taxon>
    </lineage>
</organism>
<sequence length="206" mass="22731">LHGEKPACAEKEFEKLLMTQGAVLSTYAEGAFDDFLKNGRPALVGKSEYESWVQDALPEELYADVVQLYGEAPGRYMSTVREGEPCLAVARIDLGNVVLLPQPMAAVGDDAFAIVHGAKTAPPHPYIGAYLWAQYGFGADAMIHFGTHGSLEFTPRKQVALCRYDWPDRLVGTIPHFYYYTIGNVGESMMAKRRSYATTISYLTPP</sequence>
<reference evidence="2" key="1">
    <citation type="journal article" date="2013" name="Environ. Microbiol.">
        <title>Microbiota from the distal guts of lean and obese adolescents exhibit partial functional redundancy besides clear differences in community structure.</title>
        <authorList>
            <person name="Ferrer M."/>
            <person name="Ruiz A."/>
            <person name="Lanza F."/>
            <person name="Haange S.B."/>
            <person name="Oberbach A."/>
            <person name="Till H."/>
            <person name="Bargiela R."/>
            <person name="Campoy C."/>
            <person name="Segura M.T."/>
            <person name="Richter M."/>
            <person name="von Bergen M."/>
            <person name="Seifert J."/>
            <person name="Suarez A."/>
        </authorList>
    </citation>
    <scope>NUCLEOTIDE SEQUENCE</scope>
</reference>
<comment type="caution">
    <text evidence="2">The sequence shown here is derived from an EMBL/GenBank/DDBJ whole genome shotgun (WGS) entry which is preliminary data.</text>
</comment>
<dbReference type="PANTHER" id="PTHR44119">
    <property type="entry name" value="MAGNESIUM-CHELATASE SUBUNIT CHLH, CHLOROPLASTIC"/>
    <property type="match status" value="1"/>
</dbReference>
<feature type="non-terminal residue" evidence="2">
    <location>
        <position position="1"/>
    </location>
</feature>
<protein>
    <submittedName>
        <fullName evidence="2">CobN/magnesium chelatase</fullName>
    </submittedName>
</protein>
<feature type="domain" description="CobN/magnesium chelatase" evidence="1">
    <location>
        <begin position="10"/>
        <end position="206"/>
    </location>
</feature>
<dbReference type="AlphaFoldDB" id="K1SH79"/>
<gene>
    <name evidence="2" type="ORF">LEA_13096</name>
</gene>
<feature type="non-terminal residue" evidence="2">
    <location>
        <position position="206"/>
    </location>
</feature>
<dbReference type="EMBL" id="AJWY01008872">
    <property type="protein sequence ID" value="EKC59997.1"/>
    <property type="molecule type" value="Genomic_DNA"/>
</dbReference>
<proteinExistence type="predicted"/>
<evidence type="ECO:0000259" key="1">
    <source>
        <dbReference type="Pfam" id="PF02514"/>
    </source>
</evidence>
<dbReference type="Pfam" id="PF02514">
    <property type="entry name" value="CobN-Mg_chel"/>
    <property type="match status" value="1"/>
</dbReference>
<dbReference type="InterPro" id="IPR003672">
    <property type="entry name" value="CobN/Mg_chltase"/>
</dbReference>
<accession>K1SH79</accession>
<name>K1SH79_9ZZZZ</name>
<evidence type="ECO:0000313" key="2">
    <source>
        <dbReference type="EMBL" id="EKC59997.1"/>
    </source>
</evidence>
<dbReference type="PANTHER" id="PTHR44119:SF4">
    <property type="entry name" value="AEROBIC COBALTOCHELATASE SUBUNIT COBN"/>
    <property type="match status" value="1"/>
</dbReference>